<dbReference type="HAMAP" id="MF_01931">
    <property type="entry name" value="PurF"/>
    <property type="match status" value="1"/>
</dbReference>
<evidence type="ECO:0000256" key="2">
    <source>
        <dbReference type="ARBA" id="ARBA00010138"/>
    </source>
</evidence>
<keyword evidence="5 13" id="KW-0808">Transferase</keyword>
<evidence type="ECO:0000259" key="12">
    <source>
        <dbReference type="PROSITE" id="PS51278"/>
    </source>
</evidence>
<dbReference type="CDD" id="cd06223">
    <property type="entry name" value="PRTases_typeI"/>
    <property type="match status" value="1"/>
</dbReference>
<dbReference type="InterPro" id="IPR017932">
    <property type="entry name" value="GATase_2_dom"/>
</dbReference>
<dbReference type="InterPro" id="IPR000836">
    <property type="entry name" value="PRTase_dom"/>
</dbReference>
<dbReference type="EC" id="2.4.2.14" evidence="3"/>
<dbReference type="SUPFAM" id="SSF56235">
    <property type="entry name" value="N-terminal nucleophile aminohydrolases (Ntn hydrolases)"/>
    <property type="match status" value="1"/>
</dbReference>
<dbReference type="Proteomes" id="UP000070412">
    <property type="component" value="Unassembled WGS sequence"/>
</dbReference>
<reference evidence="14" key="3">
    <citation type="submission" date="2022-06" db="UniProtKB">
        <authorList>
            <consortium name="EnsemblMetazoa"/>
        </authorList>
    </citation>
    <scope>IDENTIFICATION</scope>
</reference>
<reference evidence="15" key="1">
    <citation type="journal article" date="2020" name="PLoS Negl. Trop. Dis.">
        <title>High-quality nuclear genome for Sarcoptes scabiei-A critical resource for a neglected parasite.</title>
        <authorList>
            <person name="Korhonen P.K."/>
            <person name="Gasser R.B."/>
            <person name="Ma G."/>
            <person name="Wang T."/>
            <person name="Stroehlein A.J."/>
            <person name="Young N.D."/>
            <person name="Ang C.S."/>
            <person name="Fernando D.D."/>
            <person name="Lu H.C."/>
            <person name="Taylor S."/>
            <person name="Reynolds S.L."/>
            <person name="Mofiz E."/>
            <person name="Najaraj S.H."/>
            <person name="Gowda H."/>
            <person name="Madugundu A."/>
            <person name="Renuse S."/>
            <person name="Holt D."/>
            <person name="Pandey A."/>
            <person name="Papenfuss A.T."/>
            <person name="Fischer K."/>
        </authorList>
    </citation>
    <scope>NUCLEOTIDE SEQUENCE [LARGE SCALE GENOMIC DNA]</scope>
</reference>
<protein>
    <recommendedName>
        <fullName evidence="8">Amidophosphoribosyltransferase</fullName>
        <ecNumber evidence="3">2.4.2.14</ecNumber>
    </recommendedName>
    <alternativeName>
        <fullName evidence="9">Glutamine phosphoribosylpyrophosphate amidotransferase</fullName>
    </alternativeName>
</protein>
<feature type="compositionally biased region" description="Basic and acidic residues" evidence="11">
    <location>
        <begin position="1"/>
        <end position="13"/>
    </location>
</feature>
<keyword evidence="4 13" id="KW-0328">Glycosyltransferase</keyword>
<name>A0A834RBH0_SARSC</name>
<evidence type="ECO:0000313" key="14">
    <source>
        <dbReference type="EnsemblMetazoa" id="KAF7493413.1"/>
    </source>
</evidence>
<dbReference type="GO" id="GO:0004044">
    <property type="term" value="F:amidophosphoribosyltransferase activity"/>
    <property type="evidence" value="ECO:0007669"/>
    <property type="project" value="UniProtKB-EC"/>
</dbReference>
<evidence type="ECO:0000256" key="8">
    <source>
        <dbReference type="ARBA" id="ARBA00033770"/>
    </source>
</evidence>
<evidence type="ECO:0000256" key="9">
    <source>
        <dbReference type="ARBA" id="ARBA00033776"/>
    </source>
</evidence>
<dbReference type="GO" id="GO:0009113">
    <property type="term" value="P:purine nucleobase biosynthetic process"/>
    <property type="evidence" value="ECO:0007669"/>
    <property type="project" value="InterPro"/>
</dbReference>
<evidence type="ECO:0000256" key="1">
    <source>
        <dbReference type="ARBA" id="ARBA00005209"/>
    </source>
</evidence>
<evidence type="ECO:0000313" key="13">
    <source>
        <dbReference type="EMBL" id="KAF7493413.1"/>
    </source>
</evidence>
<dbReference type="UniPathway" id="UPA00074">
    <property type="reaction ID" value="UER00124"/>
</dbReference>
<dbReference type="GO" id="GO:0006189">
    <property type="term" value="P:'de novo' IMP biosynthetic process"/>
    <property type="evidence" value="ECO:0007669"/>
    <property type="project" value="UniProtKB-UniPathway"/>
</dbReference>
<dbReference type="SUPFAM" id="SSF53271">
    <property type="entry name" value="PRTase-like"/>
    <property type="match status" value="1"/>
</dbReference>
<gene>
    <name evidence="13" type="ORF">SSS_1265</name>
</gene>
<evidence type="ECO:0000256" key="7">
    <source>
        <dbReference type="ARBA" id="ARBA00022962"/>
    </source>
</evidence>
<proteinExistence type="inferred from homology"/>
<evidence type="ECO:0000256" key="4">
    <source>
        <dbReference type="ARBA" id="ARBA00022676"/>
    </source>
</evidence>
<dbReference type="OrthoDB" id="191723at2759"/>
<sequence length="637" mass="70480">MSSEKDLSKEDRFSSQSSPSTSTSTFPLSSSSSSISSNFNRSSPSIDDDGLEYLQDKCGLFACIANGDWPTNLDVAHIICLGLVGLQHRGQESAGIITCKWTHEPLAVHRGLGLVSQIFNESTMMSLKGNLGIGHTRYSTMGGADSVQLVQPFLVHTSYGTIAVAHNGELVNSNRLREKILANGVGLTTGSDSELITQALSMEPPEQFHEDYINAMCAEQDFNHLSINGHRRDQNGDSDNSIKHDDDKDDDDVGGRNNYLQRLKVKKRNQSFHHSPYAKQISRKEESFVARILHLMSLTPLSYSLVILHDECIYAVRDPFGNRPLCLGALVPPNTPLDRIESFNDVDGWVVSSESCSFPSVCARIYRDVMPGEIVKLEQYKPPKTLAVVPRPDSSPPAFCIFEYVYFARPDSMMEGQMVYTVRQKCGRQLAIEAPVVRSNCQTSDLIVAAVPESAIPAALGYAQETRLPYVEVFCKNRYVGRSFIQPSMRLRRLAVAKKFGPLSINFIGKSIILIDDSIVRGTTIGQLIRLLKDAGAKEVHIRIASPALHFPCYMGINIPTKEELIANHLQAEKLAQQLGAESLVYLSVDGLKKSVQTGIKEELLRTNKKLTDEQLRNQVGHCTACLTGQYPVKLNF</sequence>
<dbReference type="InterPro" id="IPR029055">
    <property type="entry name" value="Ntn_hydrolases_N"/>
</dbReference>
<evidence type="ECO:0000313" key="15">
    <source>
        <dbReference type="Proteomes" id="UP000070412"/>
    </source>
</evidence>
<accession>A0A834RBH0</accession>
<comment type="similarity">
    <text evidence="2">In the C-terminal section; belongs to the purine/pyrimidine phosphoribosyltransferase family.</text>
</comment>
<dbReference type="InterPro" id="IPR029057">
    <property type="entry name" value="PRTase-like"/>
</dbReference>
<evidence type="ECO:0000256" key="5">
    <source>
        <dbReference type="ARBA" id="ARBA00022679"/>
    </source>
</evidence>
<evidence type="ECO:0000256" key="3">
    <source>
        <dbReference type="ARBA" id="ARBA00011941"/>
    </source>
</evidence>
<dbReference type="InterPro" id="IPR005854">
    <property type="entry name" value="PurF"/>
</dbReference>
<keyword evidence="6" id="KW-0658">Purine biosynthesis</keyword>
<dbReference type="PROSITE" id="PS51278">
    <property type="entry name" value="GATASE_TYPE_2"/>
    <property type="match status" value="1"/>
</dbReference>
<feature type="region of interest" description="Disordered" evidence="11">
    <location>
        <begin position="227"/>
        <end position="256"/>
    </location>
</feature>
<dbReference type="EnsemblMetazoa" id="SSS_1265s_mrna">
    <property type="protein sequence ID" value="KAF7493413.1"/>
    <property type="gene ID" value="SSS_1265"/>
</dbReference>
<dbReference type="AlphaFoldDB" id="A0A834RBH0"/>
<dbReference type="Pfam" id="PF13522">
    <property type="entry name" value="GATase_6"/>
    <property type="match status" value="1"/>
</dbReference>
<evidence type="ECO:0000256" key="6">
    <source>
        <dbReference type="ARBA" id="ARBA00022755"/>
    </source>
</evidence>
<keyword evidence="7" id="KW-0315">Glutamine amidotransferase</keyword>
<reference evidence="13" key="2">
    <citation type="submission" date="2020-01" db="EMBL/GenBank/DDBJ databases">
        <authorList>
            <person name="Korhonen P.K.K."/>
            <person name="Guangxu M.G."/>
            <person name="Wang T.W."/>
            <person name="Stroehlein A.J.S."/>
            <person name="Young N.D."/>
            <person name="Ang C.-S.A."/>
            <person name="Fernando D.W.F."/>
            <person name="Lu H.L."/>
            <person name="Taylor S.T."/>
            <person name="Ehtesham M.E.M."/>
            <person name="Najaraj S.H.N."/>
            <person name="Harsha G.H.G."/>
            <person name="Madugundu A.M."/>
            <person name="Renuse S.R."/>
            <person name="Holt D.H."/>
            <person name="Pandey A.P."/>
            <person name="Papenfuss A.P."/>
            <person name="Gasser R.B.G."/>
            <person name="Fischer K.F."/>
        </authorList>
    </citation>
    <scope>NUCLEOTIDE SEQUENCE</scope>
    <source>
        <strain evidence="13">SSS_KF_BRIS2020</strain>
    </source>
</reference>
<comment type="catalytic activity">
    <reaction evidence="10">
        <text>5-phospho-beta-D-ribosylamine + L-glutamate + diphosphate = 5-phospho-alpha-D-ribose 1-diphosphate + L-glutamine + H2O</text>
        <dbReference type="Rhea" id="RHEA:14905"/>
        <dbReference type="ChEBI" id="CHEBI:15377"/>
        <dbReference type="ChEBI" id="CHEBI:29985"/>
        <dbReference type="ChEBI" id="CHEBI:33019"/>
        <dbReference type="ChEBI" id="CHEBI:58017"/>
        <dbReference type="ChEBI" id="CHEBI:58359"/>
        <dbReference type="ChEBI" id="CHEBI:58681"/>
        <dbReference type="EC" id="2.4.2.14"/>
    </reaction>
    <physiologicalReaction direction="right-to-left" evidence="10">
        <dbReference type="Rhea" id="RHEA:14907"/>
    </physiologicalReaction>
</comment>
<evidence type="ECO:0000256" key="10">
    <source>
        <dbReference type="ARBA" id="ARBA00048545"/>
    </source>
</evidence>
<organism evidence="13">
    <name type="scientific">Sarcoptes scabiei</name>
    <name type="common">Itch mite</name>
    <name type="synonym">Acarus scabiei</name>
    <dbReference type="NCBI Taxonomy" id="52283"/>
    <lineage>
        <taxon>Eukaryota</taxon>
        <taxon>Metazoa</taxon>
        <taxon>Ecdysozoa</taxon>
        <taxon>Arthropoda</taxon>
        <taxon>Chelicerata</taxon>
        <taxon>Arachnida</taxon>
        <taxon>Acari</taxon>
        <taxon>Acariformes</taxon>
        <taxon>Sarcoptiformes</taxon>
        <taxon>Astigmata</taxon>
        <taxon>Psoroptidia</taxon>
        <taxon>Sarcoptoidea</taxon>
        <taxon>Sarcoptidae</taxon>
        <taxon>Sarcoptinae</taxon>
        <taxon>Sarcoptes</taxon>
    </lineage>
</organism>
<feature type="domain" description="Glutamine amidotransferase type-2" evidence="12">
    <location>
        <begin position="58"/>
        <end position="380"/>
    </location>
</feature>
<keyword evidence="15" id="KW-1185">Reference proteome</keyword>
<feature type="compositionally biased region" description="Low complexity" evidence="11">
    <location>
        <begin position="14"/>
        <end position="41"/>
    </location>
</feature>
<dbReference type="PANTHER" id="PTHR11907">
    <property type="entry name" value="AMIDOPHOSPHORIBOSYLTRANSFERASE"/>
    <property type="match status" value="1"/>
</dbReference>
<feature type="region of interest" description="Disordered" evidence="11">
    <location>
        <begin position="1"/>
        <end position="41"/>
    </location>
</feature>
<comment type="pathway">
    <text evidence="1">Purine metabolism; IMP biosynthesis via de novo pathway; N(1)-(5-phospho-D-ribosyl)glycinamide from 5-phospho-alpha-D-ribose 1-diphosphate: step 1/2.</text>
</comment>
<dbReference type="Gene3D" id="3.60.20.10">
    <property type="entry name" value="Glutamine Phosphoribosylpyrophosphate, subunit 1, domain 1"/>
    <property type="match status" value="1"/>
</dbReference>
<feature type="compositionally biased region" description="Basic and acidic residues" evidence="11">
    <location>
        <begin position="230"/>
        <end position="246"/>
    </location>
</feature>
<dbReference type="Gene3D" id="3.40.50.2020">
    <property type="match status" value="1"/>
</dbReference>
<evidence type="ECO:0000256" key="11">
    <source>
        <dbReference type="SAM" id="MobiDB-lite"/>
    </source>
</evidence>
<dbReference type="EMBL" id="WVUK01000056">
    <property type="protein sequence ID" value="KAF7493413.1"/>
    <property type="molecule type" value="Genomic_DNA"/>
</dbReference>